<evidence type="ECO:0000313" key="2">
    <source>
        <dbReference type="Proteomes" id="UP001163321"/>
    </source>
</evidence>
<proteinExistence type="predicted"/>
<sequence length="227" mass="25529">MANSLSFLVLVFFAVSSIKADSKPNADAKHSHRASPGHDSTNKTVVLGNQMLRANDGADKVEEEERGVVQAWIANLRSPFQWVVKSGRRGQALKADRRPANQKVLTRQGLTLRKARPKELFKDGVSVGQLKKNSLFKKAVQYRQFLQQKKDTLDNLIKSSGKKHRQTLTEFLHDQFAGLLLNLNTSNDKLLFFRVDLSTVQAKGGAEKAKAYKKFLQNLKIKVKNLM</sequence>
<reference evidence="1 2" key="1">
    <citation type="journal article" date="2022" name="bioRxiv">
        <title>The genome of the oomycete Peronosclerospora sorghi, a cosmopolitan pathogen of maize and sorghum, is inflated with dispersed pseudogenes.</title>
        <authorList>
            <person name="Fletcher K."/>
            <person name="Martin F."/>
            <person name="Isakeit T."/>
            <person name="Cavanaugh K."/>
            <person name="Magill C."/>
            <person name="Michelmore R."/>
        </authorList>
    </citation>
    <scope>NUCLEOTIDE SEQUENCE [LARGE SCALE GENOMIC DNA]</scope>
    <source>
        <strain evidence="1">P6</strain>
    </source>
</reference>
<keyword evidence="2" id="KW-1185">Reference proteome</keyword>
<name>A0ACC0WFD4_9STRA</name>
<dbReference type="Proteomes" id="UP001163321">
    <property type="component" value="Chromosome 13"/>
</dbReference>
<gene>
    <name evidence="1" type="ORF">PsorP6_012809</name>
</gene>
<accession>A0ACC0WFD4</accession>
<organism evidence="1 2">
    <name type="scientific">Peronosclerospora sorghi</name>
    <dbReference type="NCBI Taxonomy" id="230839"/>
    <lineage>
        <taxon>Eukaryota</taxon>
        <taxon>Sar</taxon>
        <taxon>Stramenopiles</taxon>
        <taxon>Oomycota</taxon>
        <taxon>Peronosporomycetes</taxon>
        <taxon>Peronosporales</taxon>
        <taxon>Peronosporaceae</taxon>
        <taxon>Peronosclerospora</taxon>
    </lineage>
</organism>
<comment type="caution">
    <text evidence="1">The sequence shown here is derived from an EMBL/GenBank/DDBJ whole genome shotgun (WGS) entry which is preliminary data.</text>
</comment>
<evidence type="ECO:0000313" key="1">
    <source>
        <dbReference type="EMBL" id="KAI9917558.1"/>
    </source>
</evidence>
<dbReference type="EMBL" id="CM047592">
    <property type="protein sequence ID" value="KAI9917558.1"/>
    <property type="molecule type" value="Genomic_DNA"/>
</dbReference>
<protein>
    <submittedName>
        <fullName evidence="1">Uncharacterized protein</fullName>
    </submittedName>
</protein>